<gene>
    <name evidence="1" type="ORF">BB560_006626</name>
</gene>
<comment type="caution">
    <text evidence="1">The sequence shown here is derived from an EMBL/GenBank/DDBJ whole genome shotgun (WGS) entry which is preliminary data.</text>
</comment>
<dbReference type="Proteomes" id="UP000245609">
    <property type="component" value="Unassembled WGS sequence"/>
</dbReference>
<dbReference type="AlphaFoldDB" id="A0A2T9Y2W6"/>
<dbReference type="EMBL" id="MBFS01003438">
    <property type="protein sequence ID" value="PVU86653.1"/>
    <property type="molecule type" value="Genomic_DNA"/>
</dbReference>
<reference evidence="1 2" key="1">
    <citation type="journal article" date="2018" name="MBio">
        <title>Comparative Genomics Reveals the Core Gene Toolbox for the Fungus-Insect Symbiosis.</title>
        <authorList>
            <person name="Wang Y."/>
            <person name="Stata M."/>
            <person name="Wang W."/>
            <person name="Stajich J.E."/>
            <person name="White M.M."/>
            <person name="Moncalvo J.M."/>
        </authorList>
    </citation>
    <scope>NUCLEOTIDE SEQUENCE [LARGE SCALE GENOMIC DNA]</scope>
    <source>
        <strain evidence="1 2">SC-DP-2</strain>
    </source>
</reference>
<name>A0A2T9Y2W6_9FUNG</name>
<evidence type="ECO:0000313" key="1">
    <source>
        <dbReference type="EMBL" id="PVU86653.1"/>
    </source>
</evidence>
<dbReference type="OrthoDB" id="272985at2759"/>
<accession>A0A2T9Y2W6</accession>
<evidence type="ECO:0000313" key="2">
    <source>
        <dbReference type="Proteomes" id="UP000245609"/>
    </source>
</evidence>
<organism evidence="1 2">
    <name type="scientific">Smittium megazygosporum</name>
    <dbReference type="NCBI Taxonomy" id="133381"/>
    <lineage>
        <taxon>Eukaryota</taxon>
        <taxon>Fungi</taxon>
        <taxon>Fungi incertae sedis</taxon>
        <taxon>Zoopagomycota</taxon>
        <taxon>Kickxellomycotina</taxon>
        <taxon>Harpellomycetes</taxon>
        <taxon>Harpellales</taxon>
        <taxon>Legeriomycetaceae</taxon>
        <taxon>Smittium</taxon>
    </lineage>
</organism>
<protein>
    <submittedName>
        <fullName evidence="1">Uncharacterized protein</fullName>
    </submittedName>
</protein>
<sequence length="252" mass="28829">MTRFRRFIYSIYDKNKPKTIEHMLIECFRWNSIRHETTIFNIPRLYRTVTIDQSTNNQSLNQGSDCYSPYMKELETCRFMNRIPVARTLMSSTGLAATLYRNGFTAQTIFGIPIGDSRSDTPVCTISASSQRAELIRSSNEDVINASLKRSDLWREIQVKQLTFPQQFSNNLKFSYFLDLIGNGFTFVNSKAYLPGLNQIYSLEDTIKYRFPNASDINSCSDTSILRGTNAEADLINKVVLNMFSGECAMLS</sequence>
<proteinExistence type="predicted"/>
<keyword evidence="2" id="KW-1185">Reference proteome</keyword>